<keyword evidence="3" id="KW-1185">Reference proteome</keyword>
<sequence>MTATIVRAGTSRWYRNVQLSLGLGTAAGAGLLLVGDVDPVDQMVSESIRTAPGAVLLALAACGLAAAGAWLLVGARRALPPAWPLTVLLSVWCVSLVTVVAFPTNLPGTEPNVAAAVHRFGAALMAALPPLFALLIAKRAGRGTDPARVRWLRAAGWSAFAACVAFAAANGPAVLLGQGHLPFAGLAERVLLALVLAVVGLCAWVLEGEERSRWT</sequence>
<keyword evidence="1" id="KW-0472">Membrane</keyword>
<feature type="transmembrane region" description="Helical" evidence="1">
    <location>
        <begin position="85"/>
        <end position="104"/>
    </location>
</feature>
<evidence type="ECO:0008006" key="4">
    <source>
        <dbReference type="Google" id="ProtNLM"/>
    </source>
</evidence>
<keyword evidence="1" id="KW-0812">Transmembrane</keyword>
<evidence type="ECO:0000256" key="1">
    <source>
        <dbReference type="SAM" id="Phobius"/>
    </source>
</evidence>
<feature type="transmembrane region" description="Helical" evidence="1">
    <location>
        <begin position="116"/>
        <end position="137"/>
    </location>
</feature>
<accession>A0A9W5XLQ0</accession>
<dbReference type="Proteomes" id="UP000607311">
    <property type="component" value="Unassembled WGS sequence"/>
</dbReference>
<keyword evidence="1" id="KW-1133">Transmembrane helix</keyword>
<dbReference type="RefSeq" id="WP_093410925.1">
    <property type="nucleotide sequence ID" value="NZ_BOPD01000028.1"/>
</dbReference>
<gene>
    <name evidence="2" type="ORF">Vse01_44450</name>
</gene>
<comment type="caution">
    <text evidence="2">The sequence shown here is derived from an EMBL/GenBank/DDBJ whole genome shotgun (WGS) entry which is preliminary data.</text>
</comment>
<reference evidence="2" key="1">
    <citation type="submission" date="2021-01" db="EMBL/GenBank/DDBJ databases">
        <title>Whole genome shotgun sequence of Verrucosispora sediminis NBRC 107745.</title>
        <authorList>
            <person name="Komaki H."/>
            <person name="Tamura T."/>
        </authorList>
    </citation>
    <scope>NUCLEOTIDE SEQUENCE</scope>
    <source>
        <strain evidence="2">NBRC 107745</strain>
    </source>
</reference>
<evidence type="ECO:0000313" key="3">
    <source>
        <dbReference type="Proteomes" id="UP000607311"/>
    </source>
</evidence>
<proteinExistence type="predicted"/>
<feature type="transmembrane region" description="Helical" evidence="1">
    <location>
        <begin position="189"/>
        <end position="206"/>
    </location>
</feature>
<evidence type="ECO:0000313" key="2">
    <source>
        <dbReference type="EMBL" id="GIJ35297.1"/>
    </source>
</evidence>
<dbReference type="Pfam" id="PF06197">
    <property type="entry name" value="DUF998"/>
    <property type="match status" value="1"/>
</dbReference>
<dbReference type="AlphaFoldDB" id="A0A9W5XLQ0"/>
<feature type="transmembrane region" description="Helical" evidence="1">
    <location>
        <begin position="54"/>
        <end position="73"/>
    </location>
</feature>
<dbReference type="InterPro" id="IPR009339">
    <property type="entry name" value="DUF998"/>
</dbReference>
<feature type="transmembrane region" description="Helical" evidence="1">
    <location>
        <begin position="149"/>
        <end position="169"/>
    </location>
</feature>
<organism evidence="2 3">
    <name type="scientific">Micromonospora sediminimaris</name>
    <dbReference type="NCBI Taxonomy" id="547162"/>
    <lineage>
        <taxon>Bacteria</taxon>
        <taxon>Bacillati</taxon>
        <taxon>Actinomycetota</taxon>
        <taxon>Actinomycetes</taxon>
        <taxon>Micromonosporales</taxon>
        <taxon>Micromonosporaceae</taxon>
        <taxon>Micromonospora</taxon>
    </lineage>
</organism>
<dbReference type="EMBL" id="BOPD01000028">
    <property type="protein sequence ID" value="GIJ35297.1"/>
    <property type="molecule type" value="Genomic_DNA"/>
</dbReference>
<dbReference type="OrthoDB" id="3388325at2"/>
<feature type="transmembrane region" description="Helical" evidence="1">
    <location>
        <begin position="17"/>
        <end position="34"/>
    </location>
</feature>
<protein>
    <recommendedName>
        <fullName evidence="4">DUF998 domain-containing protein</fullName>
    </recommendedName>
</protein>
<name>A0A9W5XLQ0_9ACTN</name>